<dbReference type="EMBL" id="SMKW01000006">
    <property type="protein sequence ID" value="TDD54410.1"/>
    <property type="molecule type" value="Genomic_DNA"/>
</dbReference>
<gene>
    <name evidence="6" type="ORF">E1288_07430</name>
</gene>
<comment type="similarity">
    <text evidence="1">Belongs to the LysR transcriptional regulatory family.</text>
</comment>
<dbReference type="AlphaFoldDB" id="A0A4R4Z9N4"/>
<keyword evidence="4" id="KW-0804">Transcription</keyword>
<proteinExistence type="inferred from homology"/>
<dbReference type="OrthoDB" id="3176554at2"/>
<evidence type="ECO:0000256" key="1">
    <source>
        <dbReference type="ARBA" id="ARBA00009437"/>
    </source>
</evidence>
<sequence length="224" mass="23170">MKSVEEAAAVAASAAHGEIGTVRIGVGGVGPLACLPGLVKRLNAEKPGIELVVVGQVYSQAGFDLVADGSLDLAFVRLPAVREGVSTRVVFDEQLILAVAPDHPLAGAESVALAELAEERFIAYPPGGVSSLRDLMVHACVDAGFTPRIVQYGPETSTIMAMVAAGLGVTLTVTSVIDVISNVVFVPLAGRPYRTQEAIAWSQEHLSPAAAAVLRIAEEVLPTP</sequence>
<dbReference type="Pfam" id="PF03466">
    <property type="entry name" value="LysR_substrate"/>
    <property type="match status" value="1"/>
</dbReference>
<dbReference type="PANTHER" id="PTHR30346:SF30">
    <property type="entry name" value="SMALL NEUTRAL PROTEASE REGULATORY PROTEIN"/>
    <property type="match status" value="1"/>
</dbReference>
<dbReference type="InterPro" id="IPR005119">
    <property type="entry name" value="LysR_subst-bd"/>
</dbReference>
<feature type="domain" description="LysR substrate-binding" evidence="5">
    <location>
        <begin position="17"/>
        <end position="220"/>
    </location>
</feature>
<dbReference type="PANTHER" id="PTHR30346">
    <property type="entry name" value="TRANSCRIPTIONAL DUAL REGULATOR HCAR-RELATED"/>
    <property type="match status" value="1"/>
</dbReference>
<dbReference type="GO" id="GO:0003700">
    <property type="term" value="F:DNA-binding transcription factor activity"/>
    <property type="evidence" value="ECO:0007669"/>
    <property type="project" value="TreeGrafter"/>
</dbReference>
<accession>A0A4R4Z9N4</accession>
<evidence type="ECO:0000256" key="3">
    <source>
        <dbReference type="ARBA" id="ARBA00023125"/>
    </source>
</evidence>
<keyword evidence="3" id="KW-0238">DNA-binding</keyword>
<dbReference type="GO" id="GO:0003677">
    <property type="term" value="F:DNA binding"/>
    <property type="evidence" value="ECO:0007669"/>
    <property type="project" value="UniProtKB-KW"/>
</dbReference>
<dbReference type="Gene3D" id="3.40.190.10">
    <property type="entry name" value="Periplasmic binding protein-like II"/>
    <property type="match status" value="2"/>
</dbReference>
<dbReference type="CDD" id="cd08414">
    <property type="entry name" value="PBP2_LTTR_aromatics_like"/>
    <property type="match status" value="1"/>
</dbReference>
<dbReference type="SUPFAM" id="SSF53850">
    <property type="entry name" value="Periplasmic binding protein-like II"/>
    <property type="match status" value="1"/>
</dbReference>
<evidence type="ECO:0000256" key="2">
    <source>
        <dbReference type="ARBA" id="ARBA00023015"/>
    </source>
</evidence>
<evidence type="ECO:0000259" key="5">
    <source>
        <dbReference type="Pfam" id="PF03466"/>
    </source>
</evidence>
<comment type="caution">
    <text evidence="6">The sequence shown here is derived from an EMBL/GenBank/DDBJ whole genome shotgun (WGS) entry which is preliminary data.</text>
</comment>
<evidence type="ECO:0000256" key="4">
    <source>
        <dbReference type="ARBA" id="ARBA00023163"/>
    </source>
</evidence>
<dbReference type="GO" id="GO:0032993">
    <property type="term" value="C:protein-DNA complex"/>
    <property type="evidence" value="ECO:0007669"/>
    <property type="project" value="TreeGrafter"/>
</dbReference>
<keyword evidence="2" id="KW-0805">Transcription regulation</keyword>
<keyword evidence="7" id="KW-1185">Reference proteome</keyword>
<dbReference type="Proteomes" id="UP000294947">
    <property type="component" value="Unassembled WGS sequence"/>
</dbReference>
<reference evidence="6 7" key="1">
    <citation type="submission" date="2019-03" db="EMBL/GenBank/DDBJ databases">
        <title>Draft genome sequences of novel Actinobacteria.</title>
        <authorList>
            <person name="Sahin N."/>
            <person name="Ay H."/>
            <person name="Saygin H."/>
        </authorList>
    </citation>
    <scope>NUCLEOTIDE SEQUENCE [LARGE SCALE GENOMIC DNA]</scope>
    <source>
        <strain evidence="6 7">7K502</strain>
    </source>
</reference>
<organism evidence="6 7">
    <name type="scientific">Saccharopolyspora elongata</name>
    <dbReference type="NCBI Taxonomy" id="2530387"/>
    <lineage>
        <taxon>Bacteria</taxon>
        <taxon>Bacillati</taxon>
        <taxon>Actinomycetota</taxon>
        <taxon>Actinomycetes</taxon>
        <taxon>Pseudonocardiales</taxon>
        <taxon>Pseudonocardiaceae</taxon>
        <taxon>Saccharopolyspora</taxon>
    </lineage>
</organism>
<protein>
    <submittedName>
        <fullName evidence="6">LysR family transcriptional regulator</fullName>
    </submittedName>
</protein>
<evidence type="ECO:0000313" key="7">
    <source>
        <dbReference type="Proteomes" id="UP000294947"/>
    </source>
</evidence>
<evidence type="ECO:0000313" key="6">
    <source>
        <dbReference type="EMBL" id="TDD54410.1"/>
    </source>
</evidence>
<name>A0A4R4Z9N4_9PSEU</name>